<dbReference type="RefSeq" id="WP_207762130.1">
    <property type="nucleotide sequence ID" value="NZ_FYEH01000013.1"/>
</dbReference>
<dbReference type="GO" id="GO:0046872">
    <property type="term" value="F:metal ion binding"/>
    <property type="evidence" value="ECO:0007669"/>
    <property type="project" value="UniProtKB-KW"/>
</dbReference>
<accession>A0A212RS47</accession>
<dbReference type="AlphaFoldDB" id="A0A212RS47"/>
<dbReference type="InterPro" id="IPR051607">
    <property type="entry name" value="Metallo-dep_hydrolases"/>
</dbReference>
<evidence type="ECO:0000313" key="7">
    <source>
        <dbReference type="EMBL" id="SNB75440.1"/>
    </source>
</evidence>
<gene>
    <name evidence="7" type="ORF">SAMN07250955_11347</name>
</gene>
<evidence type="ECO:0000313" key="8">
    <source>
        <dbReference type="Proteomes" id="UP000197065"/>
    </source>
</evidence>
<dbReference type="NCBIfam" id="NF006684">
    <property type="entry name" value="PRK09229.1-5"/>
    <property type="match status" value="1"/>
</dbReference>
<keyword evidence="4" id="KW-0862">Zinc</keyword>
<dbReference type="PANTHER" id="PTHR11271:SF48">
    <property type="entry name" value="AMIDOHYDROLASE-RELATED DOMAIN-CONTAINING PROTEIN"/>
    <property type="match status" value="1"/>
</dbReference>
<dbReference type="PANTHER" id="PTHR11271">
    <property type="entry name" value="GUANINE DEAMINASE"/>
    <property type="match status" value="1"/>
</dbReference>
<evidence type="ECO:0000256" key="2">
    <source>
        <dbReference type="ARBA" id="ARBA00022723"/>
    </source>
</evidence>
<reference evidence="7 8" key="1">
    <citation type="submission" date="2017-06" db="EMBL/GenBank/DDBJ databases">
        <authorList>
            <person name="Kim H.J."/>
            <person name="Triplett B.A."/>
        </authorList>
    </citation>
    <scope>NUCLEOTIDE SEQUENCE [LARGE SCALE GENOMIC DNA]</scope>
    <source>
        <strain evidence="7 8">B29T1</strain>
    </source>
</reference>
<feature type="domain" description="Amidohydrolase-related" evidence="5">
    <location>
        <begin position="48"/>
        <end position="426"/>
    </location>
</feature>
<organism evidence="7 8">
    <name type="scientific">Arboricoccus pini</name>
    <dbReference type="NCBI Taxonomy" id="1963835"/>
    <lineage>
        <taxon>Bacteria</taxon>
        <taxon>Pseudomonadati</taxon>
        <taxon>Pseudomonadota</taxon>
        <taxon>Alphaproteobacteria</taxon>
        <taxon>Geminicoccales</taxon>
        <taxon>Geminicoccaceae</taxon>
        <taxon>Arboricoccus</taxon>
    </lineage>
</organism>
<dbReference type="InterPro" id="IPR010252">
    <property type="entry name" value="HutF"/>
</dbReference>
<dbReference type="GO" id="GO:0019239">
    <property type="term" value="F:deaminase activity"/>
    <property type="evidence" value="ECO:0007669"/>
    <property type="project" value="TreeGrafter"/>
</dbReference>
<dbReference type="Proteomes" id="UP000197065">
    <property type="component" value="Unassembled WGS sequence"/>
</dbReference>
<dbReference type="GO" id="GO:0005829">
    <property type="term" value="C:cytosol"/>
    <property type="evidence" value="ECO:0007669"/>
    <property type="project" value="TreeGrafter"/>
</dbReference>
<feature type="domain" description="Formimidoylglutamate deiminase N-terminal" evidence="6">
    <location>
        <begin position="5"/>
        <end position="39"/>
    </location>
</feature>
<evidence type="ECO:0000259" key="5">
    <source>
        <dbReference type="Pfam" id="PF01979"/>
    </source>
</evidence>
<comment type="cofactor">
    <cofactor evidence="1">
        <name>Zn(2+)</name>
        <dbReference type="ChEBI" id="CHEBI:29105"/>
    </cofactor>
</comment>
<dbReference type="InterPro" id="IPR055156">
    <property type="entry name" value="HutF-like_N"/>
</dbReference>
<evidence type="ECO:0000256" key="3">
    <source>
        <dbReference type="ARBA" id="ARBA00022801"/>
    </source>
</evidence>
<evidence type="ECO:0000256" key="4">
    <source>
        <dbReference type="ARBA" id="ARBA00022833"/>
    </source>
</evidence>
<dbReference type="Pfam" id="PF22429">
    <property type="entry name" value="HutF_N"/>
    <property type="match status" value="1"/>
</dbReference>
<dbReference type="NCBIfam" id="TIGR02022">
    <property type="entry name" value="hutF"/>
    <property type="match status" value="1"/>
</dbReference>
<dbReference type="Gene3D" id="2.30.40.10">
    <property type="entry name" value="Urease, subunit C, domain 1"/>
    <property type="match status" value="1"/>
</dbReference>
<dbReference type="InterPro" id="IPR032466">
    <property type="entry name" value="Metal_Hydrolase"/>
</dbReference>
<keyword evidence="8" id="KW-1185">Reference proteome</keyword>
<evidence type="ECO:0000259" key="6">
    <source>
        <dbReference type="Pfam" id="PF22429"/>
    </source>
</evidence>
<dbReference type="SUPFAM" id="SSF51556">
    <property type="entry name" value="Metallo-dependent hydrolases"/>
    <property type="match status" value="1"/>
</dbReference>
<dbReference type="EMBL" id="FYEH01000013">
    <property type="protein sequence ID" value="SNB75440.1"/>
    <property type="molecule type" value="Genomic_DNA"/>
</dbReference>
<sequence length="453" mass="48921">MKSHLYASEALLPTGWAKDVRLTIDEGRILEVVPNVPAGQASRAAGPVLPAMGNLHSHAFQRAMAGLAERAADGSDSFWTWREAMYRLVGLLQPDEIEAVSAKLYLELLKGGFSAVAEFHYLHHQPDGRPYADPAELSRRVMAAAGQTGIGLTLLPVFYAHGDFGGQPAAPGQARFVHDVEAYLRLLDTLEDDLRAMKAGLGMAFHSLRAATPEEIGAILAARPGPTPTHIHVAEQPREVEACLAWSGRRPVRFLMDVAPVDANWCLVHATHMDEAEMKALAASGAVVGLCPMTEANLGDGLFPATAYRQLQGAFGIGTDSHVATDVASELQLLELGQRLRELKRNRLADGPGHSVGRSLYEAAGVGAGQALARGFGLAPGMPADFLVLDGDDPFIQAASGDQILDRWIFALGQRVVRDVMVAGRWRIRDRHHAEEEVIDRAFARVLRRLADA</sequence>
<dbReference type="InterPro" id="IPR011059">
    <property type="entry name" value="Metal-dep_hydrolase_composite"/>
</dbReference>
<keyword evidence="2" id="KW-0479">Metal-binding</keyword>
<dbReference type="InterPro" id="IPR006680">
    <property type="entry name" value="Amidohydro-rel"/>
</dbReference>
<dbReference type="NCBIfam" id="NF006681">
    <property type="entry name" value="PRK09229.1-2"/>
    <property type="match status" value="1"/>
</dbReference>
<evidence type="ECO:0000256" key="1">
    <source>
        <dbReference type="ARBA" id="ARBA00001947"/>
    </source>
</evidence>
<keyword evidence="3" id="KW-0378">Hydrolase</keyword>
<proteinExistence type="predicted"/>
<protein>
    <submittedName>
        <fullName evidence="7">Formimidoylglutamate deiminase</fullName>
    </submittedName>
</protein>
<dbReference type="Pfam" id="PF01979">
    <property type="entry name" value="Amidohydro_1"/>
    <property type="match status" value="1"/>
</dbReference>
<name>A0A212RS47_9PROT</name>
<dbReference type="SUPFAM" id="SSF51338">
    <property type="entry name" value="Composite domain of metallo-dependent hydrolases"/>
    <property type="match status" value="1"/>
</dbReference>
<dbReference type="Gene3D" id="3.20.20.140">
    <property type="entry name" value="Metal-dependent hydrolases"/>
    <property type="match status" value="1"/>
</dbReference>